<sequence length="103" mass="12165">MKIFYNFLNIQKSLERKKCLHKLRSRRSDGLRDNHRGFLATEQAGGNQIAQSIERRAKRMEGLGFHRLNRRRQNKPQRPKTPNINKDRVKKLSALRLTWVSGV</sequence>
<gene>
    <name evidence="2" type="ORF">RRG08_042941</name>
</gene>
<protein>
    <submittedName>
        <fullName evidence="2">Uncharacterized protein</fullName>
    </submittedName>
</protein>
<feature type="region of interest" description="Disordered" evidence="1">
    <location>
        <begin position="62"/>
        <end position="88"/>
    </location>
</feature>
<feature type="region of interest" description="Disordered" evidence="1">
    <location>
        <begin position="27"/>
        <end position="50"/>
    </location>
</feature>
<proteinExistence type="predicted"/>
<organism evidence="2 3">
    <name type="scientific">Elysia crispata</name>
    <name type="common">lettuce slug</name>
    <dbReference type="NCBI Taxonomy" id="231223"/>
    <lineage>
        <taxon>Eukaryota</taxon>
        <taxon>Metazoa</taxon>
        <taxon>Spiralia</taxon>
        <taxon>Lophotrochozoa</taxon>
        <taxon>Mollusca</taxon>
        <taxon>Gastropoda</taxon>
        <taxon>Heterobranchia</taxon>
        <taxon>Euthyneura</taxon>
        <taxon>Panpulmonata</taxon>
        <taxon>Sacoglossa</taxon>
        <taxon>Placobranchoidea</taxon>
        <taxon>Plakobranchidae</taxon>
        <taxon>Elysia</taxon>
    </lineage>
</organism>
<keyword evidence="3" id="KW-1185">Reference proteome</keyword>
<name>A0AAE1AWD7_9GAST</name>
<reference evidence="2" key="1">
    <citation type="journal article" date="2023" name="G3 (Bethesda)">
        <title>A reference genome for the long-term kleptoplast-retaining sea slug Elysia crispata morphotype clarki.</title>
        <authorList>
            <person name="Eastman K.E."/>
            <person name="Pendleton A.L."/>
            <person name="Shaikh M.A."/>
            <person name="Suttiyut T."/>
            <person name="Ogas R."/>
            <person name="Tomko P."/>
            <person name="Gavelis G."/>
            <person name="Widhalm J.R."/>
            <person name="Wisecaver J.H."/>
        </authorList>
    </citation>
    <scope>NUCLEOTIDE SEQUENCE</scope>
    <source>
        <strain evidence="2">ECLA1</strain>
    </source>
</reference>
<dbReference type="AlphaFoldDB" id="A0AAE1AWD7"/>
<evidence type="ECO:0000313" key="2">
    <source>
        <dbReference type="EMBL" id="KAK3794127.1"/>
    </source>
</evidence>
<evidence type="ECO:0000313" key="3">
    <source>
        <dbReference type="Proteomes" id="UP001283361"/>
    </source>
</evidence>
<evidence type="ECO:0000256" key="1">
    <source>
        <dbReference type="SAM" id="MobiDB-lite"/>
    </source>
</evidence>
<feature type="compositionally biased region" description="Basic residues" evidence="1">
    <location>
        <begin position="67"/>
        <end position="78"/>
    </location>
</feature>
<dbReference type="Proteomes" id="UP001283361">
    <property type="component" value="Unassembled WGS sequence"/>
</dbReference>
<comment type="caution">
    <text evidence="2">The sequence shown here is derived from an EMBL/GenBank/DDBJ whole genome shotgun (WGS) entry which is preliminary data.</text>
</comment>
<accession>A0AAE1AWD7</accession>
<dbReference type="EMBL" id="JAWDGP010001143">
    <property type="protein sequence ID" value="KAK3794127.1"/>
    <property type="molecule type" value="Genomic_DNA"/>
</dbReference>
<feature type="compositionally biased region" description="Basic and acidic residues" evidence="1">
    <location>
        <begin position="27"/>
        <end position="36"/>
    </location>
</feature>